<gene>
    <name evidence="1" type="ORF">K3G42_016120</name>
</gene>
<dbReference type="EMBL" id="CM037620">
    <property type="protein sequence ID" value="KAH7994803.1"/>
    <property type="molecule type" value="Genomic_DNA"/>
</dbReference>
<sequence>MPASEPFQTCVRGTVAIVSILWFQLFSPLPTAAVSLTRTPELASDRVSQLLSLPAWGSVAAETMPGKDYMLAIILVNCNCERRENWEVCPRAAFIGKKILSLKLSKLG</sequence>
<protein>
    <submittedName>
        <fullName evidence="1">Uncharacterized protein</fullName>
    </submittedName>
</protein>
<evidence type="ECO:0000313" key="1">
    <source>
        <dbReference type="EMBL" id="KAH7994803.1"/>
    </source>
</evidence>
<dbReference type="Proteomes" id="UP000827872">
    <property type="component" value="Linkage Group LG07"/>
</dbReference>
<comment type="caution">
    <text evidence="1">The sequence shown here is derived from an EMBL/GenBank/DDBJ whole genome shotgun (WGS) entry which is preliminary data.</text>
</comment>
<organism evidence="1 2">
    <name type="scientific">Sphaerodactylus townsendi</name>
    <dbReference type="NCBI Taxonomy" id="933632"/>
    <lineage>
        <taxon>Eukaryota</taxon>
        <taxon>Metazoa</taxon>
        <taxon>Chordata</taxon>
        <taxon>Craniata</taxon>
        <taxon>Vertebrata</taxon>
        <taxon>Euteleostomi</taxon>
        <taxon>Lepidosauria</taxon>
        <taxon>Squamata</taxon>
        <taxon>Bifurcata</taxon>
        <taxon>Gekkota</taxon>
        <taxon>Sphaerodactylidae</taxon>
        <taxon>Sphaerodactylus</taxon>
    </lineage>
</organism>
<evidence type="ECO:0000313" key="2">
    <source>
        <dbReference type="Proteomes" id="UP000827872"/>
    </source>
</evidence>
<name>A0ACB8EQG9_9SAUR</name>
<reference evidence="1" key="1">
    <citation type="submission" date="2021-08" db="EMBL/GenBank/DDBJ databases">
        <title>The first chromosome-level gecko genome reveals the dynamic sex chromosomes of Neotropical dwarf geckos (Sphaerodactylidae: Sphaerodactylus).</title>
        <authorList>
            <person name="Pinto B.J."/>
            <person name="Keating S.E."/>
            <person name="Gamble T."/>
        </authorList>
    </citation>
    <scope>NUCLEOTIDE SEQUENCE</scope>
    <source>
        <strain evidence="1">TG3544</strain>
    </source>
</reference>
<keyword evidence="2" id="KW-1185">Reference proteome</keyword>
<proteinExistence type="predicted"/>
<accession>A0ACB8EQG9</accession>